<dbReference type="EMBL" id="CAJNOK010050474">
    <property type="protein sequence ID" value="CAF1600445.1"/>
    <property type="molecule type" value="Genomic_DNA"/>
</dbReference>
<name>A0A8S2G2M1_9BILA</name>
<protein>
    <submittedName>
        <fullName evidence="2">Uncharacterized protein</fullName>
    </submittedName>
</protein>
<evidence type="ECO:0000313" key="2">
    <source>
        <dbReference type="EMBL" id="CAF1600445.1"/>
    </source>
</evidence>
<reference evidence="2" key="1">
    <citation type="submission" date="2021-02" db="EMBL/GenBank/DDBJ databases">
        <authorList>
            <person name="Nowell W R."/>
        </authorList>
    </citation>
    <scope>NUCLEOTIDE SEQUENCE</scope>
</reference>
<dbReference type="Proteomes" id="UP000677228">
    <property type="component" value="Unassembled WGS sequence"/>
</dbReference>
<comment type="caution">
    <text evidence="2">The sequence shown here is derived from an EMBL/GenBank/DDBJ whole genome shotgun (WGS) entry which is preliminary data.</text>
</comment>
<proteinExistence type="predicted"/>
<accession>A0A8S2G2M1</accession>
<dbReference type="Proteomes" id="UP000682733">
    <property type="component" value="Unassembled WGS sequence"/>
</dbReference>
<sequence>MGEPDDDLDDASSLLNSVEGKVDNPPSNEIQDQDDTTNDIPISLPILPTATVSNNDEDDDEDNREKRMKKRSISTQQV</sequence>
<evidence type="ECO:0000313" key="3">
    <source>
        <dbReference type="EMBL" id="CAF4408856.1"/>
    </source>
</evidence>
<feature type="compositionally biased region" description="Acidic residues" evidence="1">
    <location>
        <begin position="1"/>
        <end position="10"/>
    </location>
</feature>
<organism evidence="2 4">
    <name type="scientific">Didymodactylos carnosus</name>
    <dbReference type="NCBI Taxonomy" id="1234261"/>
    <lineage>
        <taxon>Eukaryota</taxon>
        <taxon>Metazoa</taxon>
        <taxon>Spiralia</taxon>
        <taxon>Gnathifera</taxon>
        <taxon>Rotifera</taxon>
        <taxon>Eurotatoria</taxon>
        <taxon>Bdelloidea</taxon>
        <taxon>Philodinida</taxon>
        <taxon>Philodinidae</taxon>
        <taxon>Didymodactylos</taxon>
    </lineage>
</organism>
<gene>
    <name evidence="2" type="ORF">OVA965_LOCUS42065</name>
    <name evidence="3" type="ORF">TMI583_LOCUS43867</name>
</gene>
<dbReference type="AlphaFoldDB" id="A0A8S2G2M1"/>
<evidence type="ECO:0000256" key="1">
    <source>
        <dbReference type="SAM" id="MobiDB-lite"/>
    </source>
</evidence>
<dbReference type="EMBL" id="CAJOBA010074248">
    <property type="protein sequence ID" value="CAF4408856.1"/>
    <property type="molecule type" value="Genomic_DNA"/>
</dbReference>
<evidence type="ECO:0000313" key="4">
    <source>
        <dbReference type="Proteomes" id="UP000677228"/>
    </source>
</evidence>
<feature type="region of interest" description="Disordered" evidence="1">
    <location>
        <begin position="1"/>
        <end position="78"/>
    </location>
</feature>